<name>A0AAW5HV80_9CORY</name>
<reference evidence="2 3" key="1">
    <citation type="submission" date="2021-01" db="EMBL/GenBank/DDBJ databases">
        <title>Identification and Characterization of Corynebacterium sp.</title>
        <authorList>
            <person name="Luo Q."/>
            <person name="Qu P."/>
            <person name="Chen Q."/>
        </authorList>
    </citation>
    <scope>NUCLEOTIDE SEQUENCE [LARGE SCALE GENOMIC DNA]</scope>
    <source>
        <strain evidence="2 3">MC-18</strain>
    </source>
</reference>
<dbReference type="Gene3D" id="2.40.10.10">
    <property type="entry name" value="Trypsin-like serine proteases"/>
    <property type="match status" value="1"/>
</dbReference>
<dbReference type="SUPFAM" id="SSF50494">
    <property type="entry name" value="Trypsin-like serine proteases"/>
    <property type="match status" value="1"/>
</dbReference>
<dbReference type="Proteomes" id="UP001205920">
    <property type="component" value="Unassembled WGS sequence"/>
</dbReference>
<evidence type="ECO:0000256" key="1">
    <source>
        <dbReference type="SAM" id="SignalP"/>
    </source>
</evidence>
<organism evidence="2 3">
    <name type="scientific">Corynebacterium lipophilum</name>
    <dbReference type="NCBI Taxonomy" id="2804918"/>
    <lineage>
        <taxon>Bacteria</taxon>
        <taxon>Bacillati</taxon>
        <taxon>Actinomycetota</taxon>
        <taxon>Actinomycetes</taxon>
        <taxon>Mycobacteriales</taxon>
        <taxon>Corynebacteriaceae</taxon>
        <taxon>Corynebacterium</taxon>
    </lineage>
</organism>
<dbReference type="RefSeq" id="WP_252930946.1">
    <property type="nucleotide sequence ID" value="NZ_JAEUWV010000002.1"/>
</dbReference>
<proteinExistence type="predicted"/>
<evidence type="ECO:0008006" key="4">
    <source>
        <dbReference type="Google" id="ProtNLM"/>
    </source>
</evidence>
<evidence type="ECO:0000313" key="3">
    <source>
        <dbReference type="Proteomes" id="UP001205920"/>
    </source>
</evidence>
<keyword evidence="3" id="KW-1185">Reference proteome</keyword>
<comment type="caution">
    <text evidence="2">The sequence shown here is derived from an EMBL/GenBank/DDBJ whole genome shotgun (WGS) entry which is preliminary data.</text>
</comment>
<keyword evidence="1" id="KW-0732">Signal</keyword>
<dbReference type="AlphaFoldDB" id="A0AAW5HV80"/>
<dbReference type="EMBL" id="JAEUWV010000002">
    <property type="protein sequence ID" value="MCO6393785.1"/>
    <property type="molecule type" value="Genomic_DNA"/>
</dbReference>
<dbReference type="InterPro" id="IPR009003">
    <property type="entry name" value="Peptidase_S1_PA"/>
</dbReference>
<protein>
    <recommendedName>
        <fullName evidence="4">Trypsin</fullName>
    </recommendedName>
</protein>
<gene>
    <name evidence="2" type="ORF">JMN37_02120</name>
</gene>
<feature type="chain" id="PRO_5043834673" description="Trypsin" evidence="1">
    <location>
        <begin position="28"/>
        <end position="300"/>
    </location>
</feature>
<feature type="signal peptide" evidence="1">
    <location>
        <begin position="1"/>
        <end position="27"/>
    </location>
</feature>
<sequence length="300" mass="30888">MRGGTARGIGAVTVALALGISHGAAVAAPVVQQGGLIVVGSNVKCTVAMNDKNQGVSYTSAHCGSNGDRVTVKGAEGLTGTFIPSPLYRDEEDYTANDWAMVVWDDGVALGPNWLSGDTLISPDATLTSKDRVCTYGGVTKAKRCGSFAARLGNTVFSTLPDGQAGDSGAPVWVEGKGMIGPYSGVSNISSSSGVRGLSRAVHPEDGRDYGSDDEIEVLKRWFHIDGPVVHTAKRPVETAANAGAQLGKRLDSLSSEDDSAVRGVLPVVLAIVLGVLVAAAPDIVSIVESWRSIAAARGQ</sequence>
<dbReference type="InterPro" id="IPR043504">
    <property type="entry name" value="Peptidase_S1_PA_chymotrypsin"/>
</dbReference>
<accession>A0AAW5HV80</accession>
<evidence type="ECO:0000313" key="2">
    <source>
        <dbReference type="EMBL" id="MCO6393785.1"/>
    </source>
</evidence>